<comment type="caution">
    <text evidence="2">The sequence shown here is derived from an EMBL/GenBank/DDBJ whole genome shotgun (WGS) entry which is preliminary data.</text>
</comment>
<dbReference type="Gene3D" id="4.10.410.10">
    <property type="entry name" value="Pancreatic trypsin inhibitor Kunitz domain"/>
    <property type="match status" value="1"/>
</dbReference>
<dbReference type="SMART" id="SM00131">
    <property type="entry name" value="KU"/>
    <property type="match status" value="1"/>
</dbReference>
<feature type="non-terminal residue" evidence="2">
    <location>
        <position position="153"/>
    </location>
</feature>
<dbReference type="PANTHER" id="PTHR46339">
    <property type="entry name" value="PROTEIN CBG15282-RELATED"/>
    <property type="match status" value="1"/>
</dbReference>
<organism evidence="2 3">
    <name type="scientific">Meloidogyne graminicola</name>
    <dbReference type="NCBI Taxonomy" id="189291"/>
    <lineage>
        <taxon>Eukaryota</taxon>
        <taxon>Metazoa</taxon>
        <taxon>Ecdysozoa</taxon>
        <taxon>Nematoda</taxon>
        <taxon>Chromadorea</taxon>
        <taxon>Rhabditida</taxon>
        <taxon>Tylenchina</taxon>
        <taxon>Tylenchomorpha</taxon>
        <taxon>Tylenchoidea</taxon>
        <taxon>Meloidogynidae</taxon>
        <taxon>Meloidogyninae</taxon>
        <taxon>Meloidogyne</taxon>
    </lineage>
</organism>
<evidence type="ECO:0000313" key="2">
    <source>
        <dbReference type="EMBL" id="KAF7634803.1"/>
    </source>
</evidence>
<dbReference type="GO" id="GO:0004867">
    <property type="term" value="F:serine-type endopeptidase inhibitor activity"/>
    <property type="evidence" value="ECO:0007669"/>
    <property type="project" value="InterPro"/>
</dbReference>
<evidence type="ECO:0000313" key="3">
    <source>
        <dbReference type="Proteomes" id="UP000605970"/>
    </source>
</evidence>
<dbReference type="EMBL" id="JABEBT010000051">
    <property type="protein sequence ID" value="KAF7634803.1"/>
    <property type="molecule type" value="Genomic_DNA"/>
</dbReference>
<dbReference type="InterPro" id="IPR002223">
    <property type="entry name" value="Kunitz_BPTI"/>
</dbReference>
<feature type="domain" description="BPTI/Kunitz inhibitor" evidence="1">
    <location>
        <begin position="47"/>
        <end position="104"/>
    </location>
</feature>
<sequence>MKMCLPVGSPLGGVTSCSSNGNPCPNNFQCITNNGHQYCCPSPEHVCSLPNDSGIVCPAARVVIPSISRFILIHLLDLVEHFNFSQCGGNANNFDSIEQCEGFCLESQCPDGEKKWEEKKTEKDYAGPSLARCSPGEQTGPRLADTCPLHFIC</sequence>
<dbReference type="PROSITE" id="PS51257">
    <property type="entry name" value="PROKAR_LIPOPROTEIN"/>
    <property type="match status" value="1"/>
</dbReference>
<dbReference type="CDD" id="cd00109">
    <property type="entry name" value="Kunitz-type"/>
    <property type="match status" value="1"/>
</dbReference>
<dbReference type="OrthoDB" id="5864873at2759"/>
<keyword evidence="3" id="KW-1185">Reference proteome</keyword>
<gene>
    <name evidence="2" type="ORF">Mgra_00005837</name>
</gene>
<reference evidence="2" key="1">
    <citation type="journal article" date="2020" name="Ecol. Evol.">
        <title>Genome structure and content of the rice root-knot nematode (Meloidogyne graminicola).</title>
        <authorList>
            <person name="Phan N.T."/>
            <person name="Danchin E.G.J."/>
            <person name="Klopp C."/>
            <person name="Perfus-Barbeoch L."/>
            <person name="Kozlowski D.K."/>
            <person name="Koutsovoulos G.D."/>
            <person name="Lopez-Roques C."/>
            <person name="Bouchez O."/>
            <person name="Zahm M."/>
            <person name="Besnard G."/>
            <person name="Bellafiore S."/>
        </authorList>
    </citation>
    <scope>NUCLEOTIDE SEQUENCE</scope>
    <source>
        <strain evidence="2">VN-18</strain>
    </source>
</reference>
<dbReference type="Pfam" id="PF00014">
    <property type="entry name" value="Kunitz_BPTI"/>
    <property type="match status" value="1"/>
</dbReference>
<dbReference type="SUPFAM" id="SSF57362">
    <property type="entry name" value="BPTI-like"/>
    <property type="match status" value="1"/>
</dbReference>
<protein>
    <recommendedName>
        <fullName evidence="1">BPTI/Kunitz inhibitor domain-containing protein</fullName>
    </recommendedName>
</protein>
<dbReference type="PROSITE" id="PS50279">
    <property type="entry name" value="BPTI_KUNITZ_2"/>
    <property type="match status" value="1"/>
</dbReference>
<dbReference type="Proteomes" id="UP000605970">
    <property type="component" value="Unassembled WGS sequence"/>
</dbReference>
<dbReference type="InterPro" id="IPR053014">
    <property type="entry name" value="Cuticle_assoc_divergent"/>
</dbReference>
<accession>A0A8S9ZNM7</accession>
<proteinExistence type="predicted"/>
<dbReference type="InterPro" id="IPR036880">
    <property type="entry name" value="Kunitz_BPTI_sf"/>
</dbReference>
<name>A0A8S9ZNM7_9BILA</name>
<dbReference type="AlphaFoldDB" id="A0A8S9ZNM7"/>
<evidence type="ECO:0000259" key="1">
    <source>
        <dbReference type="PROSITE" id="PS50279"/>
    </source>
</evidence>